<evidence type="ECO:0000313" key="7">
    <source>
        <dbReference type="EMBL" id="ACR14510.1"/>
    </source>
</evidence>
<evidence type="ECO:0000259" key="6">
    <source>
        <dbReference type="Pfam" id="PF26410"/>
    </source>
</evidence>
<dbReference type="SUPFAM" id="SSF51445">
    <property type="entry name" value="(Trans)glycosidases"/>
    <property type="match status" value="1"/>
</dbReference>
<evidence type="ECO:0000256" key="2">
    <source>
        <dbReference type="ARBA" id="ARBA00012706"/>
    </source>
</evidence>
<feature type="signal peptide" evidence="5">
    <location>
        <begin position="1"/>
        <end position="23"/>
    </location>
</feature>
<dbReference type="CAZy" id="GH5">
    <property type="family name" value="Glycoside Hydrolase Family 5"/>
</dbReference>
<gene>
    <name evidence="7" type="ordered locus">TERTU_4415</name>
</gene>
<dbReference type="InterPro" id="IPR001547">
    <property type="entry name" value="Glyco_hydro_5"/>
</dbReference>
<dbReference type="OrthoDB" id="9801493at2"/>
<proteinExistence type="predicted"/>
<dbReference type="HOGENOM" id="CLU_031603_2_0_6"/>
<dbReference type="RefSeq" id="WP_015820624.1">
    <property type="nucleotide sequence ID" value="NC_012997.1"/>
</dbReference>
<dbReference type="STRING" id="377629.TERTU_4415"/>
<evidence type="ECO:0000256" key="3">
    <source>
        <dbReference type="ARBA" id="ARBA00022801"/>
    </source>
</evidence>
<evidence type="ECO:0000256" key="5">
    <source>
        <dbReference type="SAM" id="SignalP"/>
    </source>
</evidence>
<keyword evidence="3 7" id="KW-0378">Hydrolase</keyword>
<keyword evidence="5" id="KW-0732">Signal</keyword>
<accession>C5BJ14</accession>
<dbReference type="InterPro" id="IPR017853">
    <property type="entry name" value="GH"/>
</dbReference>
<dbReference type="InterPro" id="IPR045053">
    <property type="entry name" value="MAN-like"/>
</dbReference>
<keyword evidence="8" id="KW-1185">Reference proteome</keyword>
<dbReference type="eggNOG" id="COG3934">
    <property type="taxonomic scope" value="Bacteria"/>
</dbReference>
<dbReference type="EMBL" id="CP001614">
    <property type="protein sequence ID" value="ACR14510.1"/>
    <property type="molecule type" value="Genomic_DNA"/>
</dbReference>
<evidence type="ECO:0000256" key="1">
    <source>
        <dbReference type="ARBA" id="ARBA00001678"/>
    </source>
</evidence>
<dbReference type="Gene3D" id="3.20.20.80">
    <property type="entry name" value="Glycosidases"/>
    <property type="match status" value="1"/>
</dbReference>
<evidence type="ECO:0000256" key="4">
    <source>
        <dbReference type="ARBA" id="ARBA00023295"/>
    </source>
</evidence>
<reference evidence="7 8" key="1">
    <citation type="journal article" date="2009" name="PLoS ONE">
        <title>The complete genome of Teredinibacter turnerae T7901: an intracellular endosymbiont of marine wood-boring bivalves (shipworms).</title>
        <authorList>
            <person name="Yang J.C."/>
            <person name="Madupu R."/>
            <person name="Durkin A.S."/>
            <person name="Ekborg N.A."/>
            <person name="Pedamallu C.S."/>
            <person name="Hostetler J.B."/>
            <person name="Radune D."/>
            <person name="Toms B.S."/>
            <person name="Henrissat B."/>
            <person name="Coutinho P.M."/>
            <person name="Schwarz S."/>
            <person name="Field L."/>
            <person name="Trindade-Silva A.E."/>
            <person name="Soares C.A.G."/>
            <person name="Elshahawi S."/>
            <person name="Hanora A."/>
            <person name="Schmidt E.W."/>
            <person name="Haygood M.G."/>
            <person name="Posfai J."/>
            <person name="Benner J."/>
            <person name="Madinger C."/>
            <person name="Nove J."/>
            <person name="Anton B."/>
            <person name="Chaudhary K."/>
            <person name="Foster J."/>
            <person name="Holman A."/>
            <person name="Kumar S."/>
            <person name="Lessard P.A."/>
            <person name="Luyten Y.A."/>
            <person name="Slatko B."/>
            <person name="Wood N."/>
            <person name="Wu B."/>
            <person name="Teplitski M."/>
            <person name="Mougous J.D."/>
            <person name="Ward N."/>
            <person name="Eisen J.A."/>
            <person name="Badger J.H."/>
            <person name="Distel D.L."/>
        </authorList>
    </citation>
    <scope>NUCLEOTIDE SEQUENCE [LARGE SCALE GENOMIC DNA]</scope>
    <source>
        <strain evidence="8">ATCC 39867 / T7901</strain>
    </source>
</reference>
<dbReference type="AlphaFoldDB" id="C5BJ14"/>
<dbReference type="PANTHER" id="PTHR31451">
    <property type="match status" value="1"/>
</dbReference>
<sequence length="477" mass="52815">MGTAKACCWGVISVLSILLLACAPPPEMLEEQNSKPAANTTWREFKTDLPASPFVSVEGNKFYLQGKPYRYVGANMWYAAYLGSSDSAVADRARLQRELDTLQQYGITNLRILGAAERSPLDNSLQPAISYRGKVERDDLLEGLDFTLAEMAKRDMKAVIYLNNFWEWSGGMMTYLSWVNGGDFINLGDDAHPWPAFALATAKFYSNSAAVDLSYQYMETLLTRTNSITGVAYKDDPTIMAWQLANEPRPGDGDISRDNLPAYFSWIRNTAALIKQLDPNHLVSLGSEGTQGCLGMMACFLGAHAENGIDYATVHLWPKNWGWFDVARTQQTFGDAMRKTDAYIAQHITYAEQLNMPLVLEEFGFERDGGEYSREADVSLRNNLYQLVYARVAGSSLSGGSLVGSNFWAWGGAGKAQHADHSWQAGDTSYLGDPPQEPQGFYSVFDTDMSTLEIIREHSRVLANPSGLQPRANAKDG</sequence>
<dbReference type="Proteomes" id="UP000009080">
    <property type="component" value="Chromosome"/>
</dbReference>
<dbReference type="PANTHER" id="PTHR31451:SF40">
    <property type="entry name" value="GLYCOSIDE HYDROLASE FAMILY 5 DOMAIN-CONTAINING PROTEIN"/>
    <property type="match status" value="1"/>
</dbReference>
<organism evidence="7 8">
    <name type="scientific">Teredinibacter turnerae (strain ATCC 39867 / T7901)</name>
    <dbReference type="NCBI Taxonomy" id="377629"/>
    <lineage>
        <taxon>Bacteria</taxon>
        <taxon>Pseudomonadati</taxon>
        <taxon>Pseudomonadota</taxon>
        <taxon>Gammaproteobacteria</taxon>
        <taxon>Cellvibrionales</taxon>
        <taxon>Cellvibrionaceae</taxon>
        <taxon>Teredinibacter</taxon>
    </lineage>
</organism>
<dbReference type="KEGG" id="ttu:TERTU_4415"/>
<dbReference type="Pfam" id="PF26410">
    <property type="entry name" value="GH5_mannosidase"/>
    <property type="match status" value="1"/>
</dbReference>
<dbReference type="GO" id="GO:0016985">
    <property type="term" value="F:mannan endo-1,4-beta-mannosidase activity"/>
    <property type="evidence" value="ECO:0007669"/>
    <property type="project" value="TreeGrafter"/>
</dbReference>
<feature type="chain" id="PRO_5002946962" description="mannan endo-1,4-beta-mannosidase" evidence="5">
    <location>
        <begin position="24"/>
        <end position="477"/>
    </location>
</feature>
<protein>
    <recommendedName>
        <fullName evidence="2">mannan endo-1,4-beta-mannosidase</fullName>
        <ecNumber evidence="2">3.2.1.78</ecNumber>
    </recommendedName>
</protein>
<name>C5BJ14_TERTT</name>
<dbReference type="PROSITE" id="PS51257">
    <property type="entry name" value="PROKAR_LIPOPROTEIN"/>
    <property type="match status" value="1"/>
</dbReference>
<comment type="catalytic activity">
    <reaction evidence="1">
        <text>Random hydrolysis of (1-&gt;4)-beta-D-mannosidic linkages in mannans, galactomannans and glucomannans.</text>
        <dbReference type="EC" id="3.2.1.78"/>
    </reaction>
</comment>
<feature type="domain" description="Glycoside hydrolase family 5" evidence="6">
    <location>
        <begin position="53"/>
        <end position="463"/>
    </location>
</feature>
<keyword evidence="4" id="KW-0326">Glycosidase</keyword>
<evidence type="ECO:0000313" key="8">
    <source>
        <dbReference type="Proteomes" id="UP000009080"/>
    </source>
</evidence>
<dbReference type="EC" id="3.2.1.78" evidence="2"/>